<dbReference type="GO" id="GO:0005829">
    <property type="term" value="C:cytosol"/>
    <property type="evidence" value="ECO:0007669"/>
    <property type="project" value="TreeGrafter"/>
</dbReference>
<dbReference type="Pfam" id="PF03320">
    <property type="entry name" value="FBPase_glpX"/>
    <property type="match status" value="1"/>
</dbReference>
<protein>
    <recommendedName>
        <fullName evidence="3">fructose-bisphosphatase</fullName>
        <ecNumber evidence="3">3.1.3.11</ecNumber>
    </recommendedName>
</protein>
<evidence type="ECO:0000256" key="1">
    <source>
        <dbReference type="ARBA" id="ARBA00001273"/>
    </source>
</evidence>
<dbReference type="PANTHER" id="PTHR30447:SF0">
    <property type="entry name" value="FRUCTOSE-1,6-BISPHOSPHATASE 1 CLASS 2-RELATED"/>
    <property type="match status" value="1"/>
</dbReference>
<accession>A0A4V6KMH5</accession>
<keyword evidence="6" id="KW-0464">Manganese</keyword>
<proteinExistence type="inferred from homology"/>
<reference evidence="8" key="1">
    <citation type="submission" date="2019-05" db="EMBL/GenBank/DDBJ databases">
        <authorList>
            <consortium name="Pathogen Informatics"/>
        </authorList>
    </citation>
    <scope>NUCLEOTIDE SEQUENCE [LARGE SCALE GENOMIC DNA]</scope>
    <source>
        <strain evidence="8">NCTC12965</strain>
    </source>
</reference>
<keyword evidence="5 8" id="KW-0378">Hydrolase</keyword>
<evidence type="ECO:0000256" key="5">
    <source>
        <dbReference type="ARBA" id="ARBA00022801"/>
    </source>
</evidence>
<dbReference type="Gene3D" id="3.30.540.10">
    <property type="entry name" value="Fructose-1,6-Bisphosphatase, subunit A, domain 1"/>
    <property type="match status" value="1"/>
</dbReference>
<dbReference type="SUPFAM" id="SSF56655">
    <property type="entry name" value="Carbohydrate phosphatase"/>
    <property type="match status" value="1"/>
</dbReference>
<name>A0A4V6KMH5_SERFO</name>
<comment type="catalytic activity">
    <reaction evidence="1">
        <text>beta-D-fructose 1,6-bisphosphate + H2O = beta-D-fructose 6-phosphate + phosphate</text>
        <dbReference type="Rhea" id="RHEA:11064"/>
        <dbReference type="ChEBI" id="CHEBI:15377"/>
        <dbReference type="ChEBI" id="CHEBI:32966"/>
        <dbReference type="ChEBI" id="CHEBI:43474"/>
        <dbReference type="ChEBI" id="CHEBI:57634"/>
        <dbReference type="EC" id="3.1.3.11"/>
    </reaction>
</comment>
<sequence>MTLYAPLNRLHWLPGRCWAVVIKIKLMGWPSQPWRQQLSGMAMQGQIVIGEGEIDQAPMLYIGERLGSGNGPAVGIAVDPIEGTRNGGHGPI</sequence>
<dbReference type="InterPro" id="IPR004464">
    <property type="entry name" value="FBPase_class-2/SBPase"/>
</dbReference>
<evidence type="ECO:0000313" key="8">
    <source>
        <dbReference type="EMBL" id="VTR26808.1"/>
    </source>
</evidence>
<keyword evidence="7" id="KW-0119">Carbohydrate metabolism</keyword>
<evidence type="ECO:0000256" key="3">
    <source>
        <dbReference type="ARBA" id="ARBA00013093"/>
    </source>
</evidence>
<dbReference type="EMBL" id="CABEEZ010000047">
    <property type="protein sequence ID" value="VTR26808.1"/>
    <property type="molecule type" value="Genomic_DNA"/>
</dbReference>
<keyword evidence="4" id="KW-0479">Metal-binding</keyword>
<gene>
    <name evidence="8" type="primary">yggF_1</name>
    <name evidence="8" type="ORF">NCTC12965_02422</name>
</gene>
<dbReference type="GO" id="GO:0042132">
    <property type="term" value="F:fructose 1,6-bisphosphate 1-phosphatase activity"/>
    <property type="evidence" value="ECO:0007669"/>
    <property type="project" value="UniProtKB-EC"/>
</dbReference>
<organism evidence="8">
    <name type="scientific">Serratia fonticola</name>
    <dbReference type="NCBI Taxonomy" id="47917"/>
    <lineage>
        <taxon>Bacteria</taxon>
        <taxon>Pseudomonadati</taxon>
        <taxon>Pseudomonadota</taxon>
        <taxon>Gammaproteobacteria</taxon>
        <taxon>Enterobacterales</taxon>
        <taxon>Yersiniaceae</taxon>
        <taxon>Serratia</taxon>
    </lineage>
</organism>
<dbReference type="GO" id="GO:0046872">
    <property type="term" value="F:metal ion binding"/>
    <property type="evidence" value="ECO:0007669"/>
    <property type="project" value="UniProtKB-KW"/>
</dbReference>
<evidence type="ECO:0000256" key="2">
    <source>
        <dbReference type="ARBA" id="ARBA00008989"/>
    </source>
</evidence>
<evidence type="ECO:0000256" key="6">
    <source>
        <dbReference type="ARBA" id="ARBA00023211"/>
    </source>
</evidence>
<dbReference type="PANTHER" id="PTHR30447">
    <property type="entry name" value="FRUCTOSE-1,6-BISPHOSPHATASE CLASS 2"/>
    <property type="match status" value="1"/>
</dbReference>
<dbReference type="AlphaFoldDB" id="A0A4V6KMH5"/>
<dbReference type="GO" id="GO:0030388">
    <property type="term" value="P:fructose 1,6-bisphosphate metabolic process"/>
    <property type="evidence" value="ECO:0007669"/>
    <property type="project" value="TreeGrafter"/>
</dbReference>
<evidence type="ECO:0000256" key="4">
    <source>
        <dbReference type="ARBA" id="ARBA00022723"/>
    </source>
</evidence>
<comment type="similarity">
    <text evidence="2">Belongs to the FBPase class 2 family.</text>
</comment>
<evidence type="ECO:0000256" key="7">
    <source>
        <dbReference type="ARBA" id="ARBA00023277"/>
    </source>
</evidence>
<dbReference type="EC" id="3.1.3.11" evidence="3"/>
<dbReference type="GO" id="GO:0006071">
    <property type="term" value="P:glycerol metabolic process"/>
    <property type="evidence" value="ECO:0007669"/>
    <property type="project" value="InterPro"/>
</dbReference>
<dbReference type="GO" id="GO:0006094">
    <property type="term" value="P:gluconeogenesis"/>
    <property type="evidence" value="ECO:0007669"/>
    <property type="project" value="InterPro"/>
</dbReference>